<organism evidence="2 3">
    <name type="scientific">Candidatus Hydrogenisulfobacillus filiaventi</name>
    <dbReference type="NCBI Taxonomy" id="2707344"/>
    <lineage>
        <taxon>Bacteria</taxon>
        <taxon>Bacillati</taxon>
        <taxon>Bacillota</taxon>
        <taxon>Clostridia</taxon>
        <taxon>Eubacteriales</taxon>
        <taxon>Clostridiales Family XVII. Incertae Sedis</taxon>
        <taxon>Candidatus Hydrogenisulfobacillus</taxon>
    </lineage>
</organism>
<keyword evidence="3" id="KW-1185">Reference proteome</keyword>
<dbReference type="Proteomes" id="UP000503399">
    <property type="component" value="Chromosome"/>
</dbReference>
<dbReference type="AlphaFoldDB" id="A0A6F8ZEJ5"/>
<sequence length="220" mass="23222">MMIRVAGGGTGGLGVVSRVSHIAVTAPTGGRAGGVNALLDDTQAHAFFLALLPNAHMARVTAALGRALARIRTGGTTCRTAAEAATAVDAILAVTTDHTAQAKELAATVATLREQAGAVEYRLAGGGRSRPRHHDRHRPADPGGGRLPAAGRAAPDPRPRRPVRRRGRGWGLTPDPEAGRCPVRRHVERGHSRWCNRSGPGRGADRQPRHGDPGRRRRRP</sequence>
<evidence type="ECO:0000313" key="2">
    <source>
        <dbReference type="EMBL" id="CAB1127882.1"/>
    </source>
</evidence>
<protein>
    <submittedName>
        <fullName evidence="2">Uncharacterized protein</fullName>
    </submittedName>
</protein>
<name>A0A6F8ZEJ5_9FIRM</name>
<feature type="compositionally biased region" description="Basic and acidic residues" evidence="1">
    <location>
        <begin position="203"/>
        <end position="214"/>
    </location>
</feature>
<evidence type="ECO:0000313" key="3">
    <source>
        <dbReference type="Proteomes" id="UP000503399"/>
    </source>
</evidence>
<feature type="region of interest" description="Disordered" evidence="1">
    <location>
        <begin position="123"/>
        <end position="220"/>
    </location>
</feature>
<evidence type="ECO:0000256" key="1">
    <source>
        <dbReference type="SAM" id="MobiDB-lite"/>
    </source>
</evidence>
<proteinExistence type="predicted"/>
<gene>
    <name evidence="2" type="ORF">R50_0376</name>
</gene>
<accession>A0A6F8ZEJ5</accession>
<reference evidence="2 3" key="1">
    <citation type="submission" date="2020-02" db="EMBL/GenBank/DDBJ databases">
        <authorList>
            <person name="Hogendoorn C."/>
        </authorList>
    </citation>
    <scope>NUCLEOTIDE SEQUENCE [LARGE SCALE GENOMIC DNA]</scope>
    <source>
        <strain evidence="2">R501</strain>
    </source>
</reference>
<dbReference type="KEGG" id="hfv:R50_0376"/>
<dbReference type="EMBL" id="LR778114">
    <property type="protein sequence ID" value="CAB1127882.1"/>
    <property type="molecule type" value="Genomic_DNA"/>
</dbReference>
<feature type="compositionally biased region" description="Basic residues" evidence="1">
    <location>
        <begin position="182"/>
        <end position="194"/>
    </location>
</feature>